<dbReference type="GO" id="GO:0005507">
    <property type="term" value="F:copper ion binding"/>
    <property type="evidence" value="ECO:0007669"/>
    <property type="project" value="InterPro"/>
</dbReference>
<protein>
    <submittedName>
        <fullName evidence="10">Uncharacterized protein</fullName>
    </submittedName>
</protein>
<dbReference type="InterPro" id="IPR011706">
    <property type="entry name" value="Cu-oxidase_C"/>
</dbReference>
<feature type="domain" description="Plastocyanin-like" evidence="9">
    <location>
        <begin position="56"/>
        <end position="166"/>
    </location>
</feature>
<dbReference type="Proteomes" id="UP000077115">
    <property type="component" value="Unassembled WGS sequence"/>
</dbReference>
<keyword evidence="6" id="KW-0472">Membrane</keyword>
<dbReference type="AlphaFoldDB" id="A0A177WES3"/>
<dbReference type="SUPFAM" id="SSF49503">
    <property type="entry name" value="Cupredoxins"/>
    <property type="match status" value="3"/>
</dbReference>
<feature type="domain" description="Plastocyanin-like" evidence="7">
    <location>
        <begin position="180"/>
        <end position="325"/>
    </location>
</feature>
<evidence type="ECO:0000256" key="5">
    <source>
        <dbReference type="ARBA" id="ARBA00023008"/>
    </source>
</evidence>
<dbReference type="PANTHER" id="PTHR11709:SF361">
    <property type="entry name" value="IRON TRANSPORT MULTICOPPER OXIDASE FET3"/>
    <property type="match status" value="1"/>
</dbReference>
<dbReference type="PANTHER" id="PTHR11709">
    <property type="entry name" value="MULTI-COPPER OXIDASE"/>
    <property type="match status" value="1"/>
</dbReference>
<reference evidence="10 11" key="1">
    <citation type="submission" date="2006-10" db="EMBL/GenBank/DDBJ databases">
        <title>The Genome Sequence of Batrachochytrium dendrobatidis JEL423.</title>
        <authorList>
            <consortium name="The Broad Institute Genome Sequencing Platform"/>
            <person name="Birren B."/>
            <person name="Lander E."/>
            <person name="Galagan J."/>
            <person name="Cuomo C."/>
            <person name="Devon K."/>
            <person name="Jaffe D."/>
            <person name="Butler J."/>
            <person name="Alvarez P."/>
            <person name="Gnerre S."/>
            <person name="Grabherr M."/>
            <person name="Kleber M."/>
            <person name="Mauceli E."/>
            <person name="Brockman W."/>
            <person name="Young S."/>
            <person name="LaButti K."/>
            <person name="Sykes S."/>
            <person name="DeCaprio D."/>
            <person name="Crawford M."/>
            <person name="Koehrsen M."/>
            <person name="Engels R."/>
            <person name="Montgomery P."/>
            <person name="Pearson M."/>
            <person name="Howarth C."/>
            <person name="Larson L."/>
            <person name="White J."/>
            <person name="O'Leary S."/>
            <person name="Kodira C."/>
            <person name="Zeng Q."/>
            <person name="Yandava C."/>
            <person name="Alvarado L."/>
            <person name="Longcore J."/>
            <person name="James T."/>
        </authorList>
    </citation>
    <scope>NUCLEOTIDE SEQUENCE [LARGE SCALE GENOMIC DNA]</scope>
    <source>
        <strain evidence="10 11">JEL423</strain>
    </source>
</reference>
<dbReference type="Gene3D" id="2.60.40.420">
    <property type="entry name" value="Cupredoxins - blue copper proteins"/>
    <property type="match status" value="3"/>
</dbReference>
<keyword evidence="6" id="KW-0812">Transmembrane</keyword>
<dbReference type="Pfam" id="PF07732">
    <property type="entry name" value="Cu-oxidase_3"/>
    <property type="match status" value="1"/>
</dbReference>
<dbReference type="InterPro" id="IPR044130">
    <property type="entry name" value="CuRO_2_Fet3-like"/>
</dbReference>
<dbReference type="CDD" id="cd13851">
    <property type="entry name" value="CuRO_1_Fet3p"/>
    <property type="match status" value="1"/>
</dbReference>
<dbReference type="STRING" id="403673.A0A177WES3"/>
<dbReference type="eggNOG" id="KOG1263">
    <property type="taxonomic scope" value="Eukaryota"/>
</dbReference>
<evidence type="ECO:0000259" key="7">
    <source>
        <dbReference type="Pfam" id="PF00394"/>
    </source>
</evidence>
<evidence type="ECO:0000256" key="6">
    <source>
        <dbReference type="SAM" id="Phobius"/>
    </source>
</evidence>
<dbReference type="SMR" id="A0A177WES3"/>
<dbReference type="PROSITE" id="PS00079">
    <property type="entry name" value="MULTICOPPER_OXIDASE1"/>
    <property type="match status" value="1"/>
</dbReference>
<keyword evidence="3" id="KW-0732">Signal</keyword>
<organism evidence="10 11">
    <name type="scientific">Batrachochytrium dendrobatidis (strain JEL423)</name>
    <dbReference type="NCBI Taxonomy" id="403673"/>
    <lineage>
        <taxon>Eukaryota</taxon>
        <taxon>Fungi</taxon>
        <taxon>Fungi incertae sedis</taxon>
        <taxon>Chytridiomycota</taxon>
        <taxon>Chytridiomycota incertae sedis</taxon>
        <taxon>Chytridiomycetes</taxon>
        <taxon>Rhizophydiales</taxon>
        <taxon>Rhizophydiales incertae sedis</taxon>
        <taxon>Batrachochytrium</taxon>
    </lineage>
</organism>
<dbReference type="Pfam" id="PF00394">
    <property type="entry name" value="Cu-oxidase"/>
    <property type="match status" value="1"/>
</dbReference>
<dbReference type="InterPro" id="IPR033138">
    <property type="entry name" value="Cu_oxidase_CS"/>
</dbReference>
<dbReference type="GO" id="GO:0016491">
    <property type="term" value="F:oxidoreductase activity"/>
    <property type="evidence" value="ECO:0007669"/>
    <property type="project" value="UniProtKB-KW"/>
</dbReference>
<dbReference type="OrthoDB" id="2121828at2759"/>
<proteinExistence type="inferred from homology"/>
<dbReference type="CDD" id="cd13877">
    <property type="entry name" value="CuRO_2_Fet3p_like"/>
    <property type="match status" value="1"/>
</dbReference>
<dbReference type="InterPro" id="IPR001117">
    <property type="entry name" value="Cu-oxidase_2nd"/>
</dbReference>
<evidence type="ECO:0000259" key="8">
    <source>
        <dbReference type="Pfam" id="PF07731"/>
    </source>
</evidence>
<dbReference type="VEuPathDB" id="FungiDB:BDEG_22139"/>
<keyword evidence="2" id="KW-0479">Metal-binding</keyword>
<gene>
    <name evidence="10" type="ORF">BDEG_22139</name>
</gene>
<dbReference type="InterPro" id="IPR002355">
    <property type="entry name" value="Cu_oxidase_Cu_BS"/>
</dbReference>
<keyword evidence="4" id="KW-0560">Oxidoreductase</keyword>
<dbReference type="PROSITE" id="PS00080">
    <property type="entry name" value="MULTICOPPER_OXIDASE2"/>
    <property type="match status" value="1"/>
</dbReference>
<evidence type="ECO:0000313" key="11">
    <source>
        <dbReference type="Proteomes" id="UP000077115"/>
    </source>
</evidence>
<accession>A0A177WES3</accession>
<reference evidence="10 11" key="2">
    <citation type="submission" date="2016-05" db="EMBL/GenBank/DDBJ databases">
        <title>Lineage-specific infection strategies underlie the spectrum of fungal disease in amphibians.</title>
        <authorList>
            <person name="Cuomo C.A."/>
            <person name="Farrer R.A."/>
            <person name="James T."/>
            <person name="Longcore J."/>
            <person name="Birren B."/>
        </authorList>
    </citation>
    <scope>NUCLEOTIDE SEQUENCE [LARGE SCALE GENOMIC DNA]</scope>
    <source>
        <strain evidence="10 11">JEL423</strain>
    </source>
</reference>
<evidence type="ECO:0000259" key="9">
    <source>
        <dbReference type="Pfam" id="PF07732"/>
    </source>
</evidence>
<dbReference type="Pfam" id="PF07731">
    <property type="entry name" value="Cu-oxidase_2"/>
    <property type="match status" value="1"/>
</dbReference>
<dbReference type="InterPro" id="IPR011707">
    <property type="entry name" value="Cu-oxidase-like_N"/>
</dbReference>
<name>A0A177WES3_BATDL</name>
<dbReference type="InterPro" id="IPR045087">
    <property type="entry name" value="Cu-oxidase_fam"/>
</dbReference>
<dbReference type="CDD" id="cd13899">
    <property type="entry name" value="CuRO_3_Fet3p"/>
    <property type="match status" value="1"/>
</dbReference>
<comment type="similarity">
    <text evidence="1">Belongs to the multicopper oxidase family.</text>
</comment>
<keyword evidence="5" id="KW-0186">Copper</keyword>
<dbReference type="InterPro" id="IPR008972">
    <property type="entry name" value="Cupredoxin"/>
</dbReference>
<evidence type="ECO:0000256" key="3">
    <source>
        <dbReference type="ARBA" id="ARBA00022729"/>
    </source>
</evidence>
<keyword evidence="6" id="KW-1133">Transmembrane helix</keyword>
<dbReference type="EMBL" id="DS022301">
    <property type="protein sequence ID" value="OAJ38184.1"/>
    <property type="molecule type" value="Genomic_DNA"/>
</dbReference>
<evidence type="ECO:0000313" key="10">
    <source>
        <dbReference type="EMBL" id="OAJ38184.1"/>
    </source>
</evidence>
<dbReference type="GO" id="GO:0006811">
    <property type="term" value="P:monoatomic ion transport"/>
    <property type="evidence" value="ECO:0007669"/>
    <property type="project" value="InterPro"/>
</dbReference>
<feature type="domain" description="Plastocyanin-like" evidence="8">
    <location>
        <begin position="403"/>
        <end position="523"/>
    </location>
</feature>
<evidence type="ECO:0000256" key="2">
    <source>
        <dbReference type="ARBA" id="ARBA00022723"/>
    </source>
</evidence>
<evidence type="ECO:0000256" key="4">
    <source>
        <dbReference type="ARBA" id="ARBA00023002"/>
    </source>
</evidence>
<sequence>MKPSKVNDNSISIVGRIASAGRLTTAAWMAAVWAFPLPTVSAATVSLNWTISWIDNVNPDGLFPRRAIGVNGKWPIDEIHATIGDTLVIHATNHLDMPTSLHAHGLYQNGTNYYDGAFGVTECGIAPGMTYTYNIPIQQTGTYWLHGHHLGQYVDGFRTPLILHPTAAQKAASKIKYDDEIVLSLSDWYHQEHKPLNDHFLSIFNPTGMEPIPESGLINHDANTIIKVKPDTTYKLRVVTMSALAMFEFSIEDHELSIIEVDGEDVEPYPAPVIPIAAAQRYAFLFTTKNTTDFNFRIRADMDMSMFDNPPDTLNGFVNATLQYSPDAPMFEDENAEELDASLFDETKLVPLDPQGIFQADQSIQLDVEFELYEDGVNHGAFNKSVFHMHKTPAIFTALTLPNEHAITPSAYGLNNPAIVVDHMKGVQLVVFNNDPGQHPFHLHGHKFQIVHKGIVGDTPEGQAYSIPESAHINPIRRDTVVIPPEGFAVIRFISDNPGAWLFHCHVEWHLEAGLVALIVEAPDVMKQTIHVPQATLDQCAHLGMSTTGNAFGHNDSTSFDGFSPLELFPSGFTTKANGAFAGTVLSAIIGLSVVIWYAQADHPGTLKE</sequence>
<evidence type="ECO:0000256" key="1">
    <source>
        <dbReference type="ARBA" id="ARBA00010609"/>
    </source>
</evidence>
<feature type="transmembrane region" description="Helical" evidence="6">
    <location>
        <begin position="579"/>
        <end position="599"/>
    </location>
</feature>